<evidence type="ECO:0000313" key="1">
    <source>
        <dbReference type="Ensembl" id="ENSCMIP00000048373.1"/>
    </source>
</evidence>
<sequence>NSATARVSDNCAYVCIGVSCNISRHRVSKRQHRASNCPFGTYGLGCRKTCQCMLDICDRETGRCLKFSFFEILEGKSGNRRKTSLQSGSASLLRNASFPSLTMKRLNPR</sequence>
<dbReference type="Proteomes" id="UP000314986">
    <property type="component" value="Unassembled WGS sequence"/>
</dbReference>
<reference evidence="2" key="1">
    <citation type="journal article" date="2006" name="Science">
        <title>Ancient noncoding elements conserved in the human genome.</title>
        <authorList>
            <person name="Venkatesh B."/>
            <person name="Kirkness E.F."/>
            <person name="Loh Y.H."/>
            <person name="Halpern A.L."/>
            <person name="Lee A.P."/>
            <person name="Johnson J."/>
            <person name="Dandona N."/>
            <person name="Viswanathan L.D."/>
            <person name="Tay A."/>
            <person name="Venter J.C."/>
            <person name="Strausberg R.L."/>
            <person name="Brenner S."/>
        </authorList>
    </citation>
    <scope>NUCLEOTIDE SEQUENCE [LARGE SCALE GENOMIC DNA]</scope>
</reference>
<dbReference type="AlphaFoldDB" id="A0A4W3K986"/>
<protein>
    <submittedName>
        <fullName evidence="1">Uncharacterized protein</fullName>
    </submittedName>
</protein>
<reference evidence="1" key="5">
    <citation type="submission" date="2025-09" db="UniProtKB">
        <authorList>
            <consortium name="Ensembl"/>
        </authorList>
    </citation>
    <scope>IDENTIFICATION</scope>
</reference>
<proteinExistence type="predicted"/>
<dbReference type="InterPro" id="IPR038850">
    <property type="entry name" value="ESM1"/>
</dbReference>
<dbReference type="Ensembl" id="ENSCMIT00000049047.1">
    <property type="protein sequence ID" value="ENSCMIP00000048373.1"/>
    <property type="gene ID" value="ENSCMIG00000019778.1"/>
</dbReference>
<reference evidence="2" key="2">
    <citation type="journal article" date="2007" name="PLoS Biol.">
        <title>Survey sequencing and comparative analysis of the elephant shark (Callorhinchus milii) genome.</title>
        <authorList>
            <person name="Venkatesh B."/>
            <person name="Kirkness E.F."/>
            <person name="Loh Y.H."/>
            <person name="Halpern A.L."/>
            <person name="Lee A.P."/>
            <person name="Johnson J."/>
            <person name="Dandona N."/>
            <person name="Viswanathan L.D."/>
            <person name="Tay A."/>
            <person name="Venter J.C."/>
            <person name="Strausberg R.L."/>
            <person name="Brenner S."/>
        </authorList>
    </citation>
    <scope>NUCLEOTIDE SEQUENCE [LARGE SCALE GENOMIC DNA]</scope>
</reference>
<keyword evidence="2" id="KW-1185">Reference proteome</keyword>
<reference evidence="1" key="4">
    <citation type="submission" date="2025-08" db="UniProtKB">
        <authorList>
            <consortium name="Ensembl"/>
        </authorList>
    </citation>
    <scope>IDENTIFICATION</scope>
</reference>
<organism evidence="1 2">
    <name type="scientific">Callorhinchus milii</name>
    <name type="common">Ghost shark</name>
    <dbReference type="NCBI Taxonomy" id="7868"/>
    <lineage>
        <taxon>Eukaryota</taxon>
        <taxon>Metazoa</taxon>
        <taxon>Chordata</taxon>
        <taxon>Craniata</taxon>
        <taxon>Vertebrata</taxon>
        <taxon>Chondrichthyes</taxon>
        <taxon>Holocephali</taxon>
        <taxon>Chimaeriformes</taxon>
        <taxon>Callorhinchidae</taxon>
        <taxon>Callorhinchus</taxon>
    </lineage>
</organism>
<dbReference type="STRING" id="7868.ENSCMIP00000048373"/>
<reference evidence="2" key="3">
    <citation type="journal article" date="2014" name="Nature">
        <title>Elephant shark genome provides unique insights into gnathostome evolution.</title>
        <authorList>
            <consortium name="International Elephant Shark Genome Sequencing Consortium"/>
            <person name="Venkatesh B."/>
            <person name="Lee A.P."/>
            <person name="Ravi V."/>
            <person name="Maurya A.K."/>
            <person name="Lian M.M."/>
            <person name="Swann J.B."/>
            <person name="Ohta Y."/>
            <person name="Flajnik M.F."/>
            <person name="Sutoh Y."/>
            <person name="Kasahara M."/>
            <person name="Hoon S."/>
            <person name="Gangu V."/>
            <person name="Roy S.W."/>
            <person name="Irimia M."/>
            <person name="Korzh V."/>
            <person name="Kondrychyn I."/>
            <person name="Lim Z.W."/>
            <person name="Tay B.H."/>
            <person name="Tohari S."/>
            <person name="Kong K.W."/>
            <person name="Ho S."/>
            <person name="Lorente-Galdos B."/>
            <person name="Quilez J."/>
            <person name="Marques-Bonet T."/>
            <person name="Raney B.J."/>
            <person name="Ingham P.W."/>
            <person name="Tay A."/>
            <person name="Hillier L.W."/>
            <person name="Minx P."/>
            <person name="Boehm T."/>
            <person name="Wilson R.K."/>
            <person name="Brenner S."/>
            <person name="Warren W.C."/>
        </authorList>
    </citation>
    <scope>NUCLEOTIDE SEQUENCE [LARGE SCALE GENOMIC DNA]</scope>
</reference>
<dbReference type="InParanoid" id="A0A4W3K986"/>
<name>A0A4W3K986_CALMI</name>
<accession>A0A4W3K986</accession>
<evidence type="ECO:0000313" key="2">
    <source>
        <dbReference type="Proteomes" id="UP000314986"/>
    </source>
</evidence>
<dbReference type="PANTHER" id="PTHR15428:SF0">
    <property type="entry name" value="ENDOTHELIAL CELL-SPECIFIC MOLECULE 1"/>
    <property type="match status" value="1"/>
</dbReference>
<dbReference type="PANTHER" id="PTHR15428">
    <property type="entry name" value="ENDOTHELIAL CELL-SPECIFIC MOLECULE 1 ESM-1"/>
    <property type="match status" value="1"/>
</dbReference>